<dbReference type="Proteomes" id="UP001280121">
    <property type="component" value="Unassembled WGS sequence"/>
</dbReference>
<dbReference type="AlphaFoldDB" id="A0AAD9TEY8"/>
<dbReference type="PANTHER" id="PTHR11071:SF561">
    <property type="entry name" value="PEPTIDYL-PROLYL CIS-TRANS ISOMERASE D-RELATED"/>
    <property type="match status" value="1"/>
</dbReference>
<accession>A0AAD9TEY8</accession>
<proteinExistence type="inferred from homology"/>
<organism evidence="3 4">
    <name type="scientific">Dipteronia dyeriana</name>
    <dbReference type="NCBI Taxonomy" id="168575"/>
    <lineage>
        <taxon>Eukaryota</taxon>
        <taxon>Viridiplantae</taxon>
        <taxon>Streptophyta</taxon>
        <taxon>Embryophyta</taxon>
        <taxon>Tracheophyta</taxon>
        <taxon>Spermatophyta</taxon>
        <taxon>Magnoliopsida</taxon>
        <taxon>eudicotyledons</taxon>
        <taxon>Gunneridae</taxon>
        <taxon>Pentapetalae</taxon>
        <taxon>rosids</taxon>
        <taxon>malvids</taxon>
        <taxon>Sapindales</taxon>
        <taxon>Sapindaceae</taxon>
        <taxon>Hippocastanoideae</taxon>
        <taxon>Acereae</taxon>
        <taxon>Dipteronia</taxon>
    </lineage>
</organism>
<keyword evidence="4" id="KW-1185">Reference proteome</keyword>
<sequence length="65" mass="7179">MVRKPLHYKGSTFHYVVPRYMVNGGDITSENGTGGESIYGLTIVDENFMKKHIDAGILSMAKTTT</sequence>
<dbReference type="EMBL" id="JANJYI010000009">
    <property type="protein sequence ID" value="KAK2634736.1"/>
    <property type="molecule type" value="Genomic_DNA"/>
</dbReference>
<evidence type="ECO:0000313" key="4">
    <source>
        <dbReference type="Proteomes" id="UP001280121"/>
    </source>
</evidence>
<protein>
    <recommendedName>
        <fullName evidence="2">PPIase cyclophilin-type domain-containing protein</fullName>
    </recommendedName>
</protein>
<dbReference type="InterPro" id="IPR002130">
    <property type="entry name" value="Cyclophilin-type_PPIase_dom"/>
</dbReference>
<comment type="caution">
    <text evidence="3">The sequence shown here is derived from an EMBL/GenBank/DDBJ whole genome shotgun (WGS) entry which is preliminary data.</text>
</comment>
<dbReference type="GO" id="GO:0003755">
    <property type="term" value="F:peptidyl-prolyl cis-trans isomerase activity"/>
    <property type="evidence" value="ECO:0007669"/>
    <property type="project" value="InterPro"/>
</dbReference>
<gene>
    <name evidence="3" type="ORF">Ddye_029528</name>
</gene>
<dbReference type="InterPro" id="IPR029000">
    <property type="entry name" value="Cyclophilin-like_dom_sf"/>
</dbReference>
<name>A0AAD9TEY8_9ROSI</name>
<feature type="domain" description="PPIase cyclophilin-type" evidence="2">
    <location>
        <begin position="1"/>
        <end position="65"/>
    </location>
</feature>
<reference evidence="3" key="1">
    <citation type="journal article" date="2023" name="Plant J.">
        <title>Genome sequences and population genomics provide insights into the demographic history, inbreeding, and mutation load of two 'living fossil' tree species of Dipteronia.</title>
        <authorList>
            <person name="Feng Y."/>
            <person name="Comes H.P."/>
            <person name="Chen J."/>
            <person name="Zhu S."/>
            <person name="Lu R."/>
            <person name="Zhang X."/>
            <person name="Li P."/>
            <person name="Qiu J."/>
            <person name="Olsen K.M."/>
            <person name="Qiu Y."/>
        </authorList>
    </citation>
    <scope>NUCLEOTIDE SEQUENCE</scope>
    <source>
        <strain evidence="3">KIB01</strain>
    </source>
</reference>
<evidence type="ECO:0000259" key="2">
    <source>
        <dbReference type="PROSITE" id="PS50072"/>
    </source>
</evidence>
<evidence type="ECO:0000313" key="3">
    <source>
        <dbReference type="EMBL" id="KAK2634736.1"/>
    </source>
</evidence>
<dbReference type="PROSITE" id="PS50072">
    <property type="entry name" value="CSA_PPIASE_2"/>
    <property type="match status" value="1"/>
</dbReference>
<dbReference type="PANTHER" id="PTHR11071">
    <property type="entry name" value="PEPTIDYL-PROLYL CIS-TRANS ISOMERASE"/>
    <property type="match status" value="1"/>
</dbReference>
<dbReference type="GO" id="GO:0005737">
    <property type="term" value="C:cytoplasm"/>
    <property type="evidence" value="ECO:0007669"/>
    <property type="project" value="TreeGrafter"/>
</dbReference>
<dbReference type="SUPFAM" id="SSF50891">
    <property type="entry name" value="Cyclophilin-like"/>
    <property type="match status" value="1"/>
</dbReference>
<dbReference type="GO" id="GO:0016018">
    <property type="term" value="F:cyclosporin A binding"/>
    <property type="evidence" value="ECO:0007669"/>
    <property type="project" value="TreeGrafter"/>
</dbReference>
<comment type="similarity">
    <text evidence="1">Belongs to the cyclophilin-type PPIase family.</text>
</comment>
<dbReference type="GO" id="GO:0006457">
    <property type="term" value="P:protein folding"/>
    <property type="evidence" value="ECO:0007669"/>
    <property type="project" value="TreeGrafter"/>
</dbReference>
<dbReference type="Gene3D" id="2.40.100.10">
    <property type="entry name" value="Cyclophilin-like"/>
    <property type="match status" value="1"/>
</dbReference>
<evidence type="ECO:0000256" key="1">
    <source>
        <dbReference type="ARBA" id="ARBA00007365"/>
    </source>
</evidence>
<dbReference type="Pfam" id="PF00160">
    <property type="entry name" value="Pro_isomerase"/>
    <property type="match status" value="1"/>
</dbReference>